<feature type="transmembrane region" description="Helical" evidence="6">
    <location>
        <begin position="400"/>
        <end position="420"/>
    </location>
</feature>
<dbReference type="Pfam" id="PF01943">
    <property type="entry name" value="Polysacc_synt"/>
    <property type="match status" value="1"/>
</dbReference>
<evidence type="ECO:0000313" key="7">
    <source>
        <dbReference type="EMBL" id="MBB6447467.1"/>
    </source>
</evidence>
<evidence type="ECO:0000256" key="6">
    <source>
        <dbReference type="SAM" id="Phobius"/>
    </source>
</evidence>
<comment type="subcellular location">
    <subcellularLocation>
        <location evidence="1">Cell membrane</location>
        <topology evidence="1">Multi-pass membrane protein</topology>
    </subcellularLocation>
</comment>
<feature type="transmembrane region" description="Helical" evidence="6">
    <location>
        <begin position="98"/>
        <end position="120"/>
    </location>
</feature>
<evidence type="ECO:0000313" key="8">
    <source>
        <dbReference type="Proteomes" id="UP000531594"/>
    </source>
</evidence>
<dbReference type="PANTHER" id="PTHR30250:SF29">
    <property type="entry name" value="POLYSACCHARIDE BIOSYNTHESIS PROTEIN C-TERMINAL DOMAIN-CONTAINING PROTEIN"/>
    <property type="match status" value="1"/>
</dbReference>
<feature type="transmembrane region" description="Helical" evidence="6">
    <location>
        <begin position="460"/>
        <end position="480"/>
    </location>
</feature>
<feature type="transmembrane region" description="Helical" evidence="6">
    <location>
        <begin position="500"/>
        <end position="518"/>
    </location>
</feature>
<dbReference type="PIRSF" id="PIRSF038958">
    <property type="entry name" value="PG_synth_SpoVB"/>
    <property type="match status" value="1"/>
</dbReference>
<dbReference type="GO" id="GO:0005886">
    <property type="term" value="C:plasma membrane"/>
    <property type="evidence" value="ECO:0007669"/>
    <property type="project" value="UniProtKB-SubCell"/>
</dbReference>
<evidence type="ECO:0000256" key="5">
    <source>
        <dbReference type="ARBA" id="ARBA00023136"/>
    </source>
</evidence>
<organism evidence="7 8">
    <name type="scientific">Bacillus benzoevorans</name>
    <dbReference type="NCBI Taxonomy" id="1456"/>
    <lineage>
        <taxon>Bacteria</taxon>
        <taxon>Bacillati</taxon>
        <taxon>Bacillota</taxon>
        <taxon>Bacilli</taxon>
        <taxon>Bacillales</taxon>
        <taxon>Bacillaceae</taxon>
        <taxon>Bacillus</taxon>
    </lineage>
</organism>
<gene>
    <name evidence="7" type="ORF">HNR53_004148</name>
</gene>
<feature type="transmembrane region" description="Helical" evidence="6">
    <location>
        <begin position="21"/>
        <end position="42"/>
    </location>
</feature>
<keyword evidence="8" id="KW-1185">Reference proteome</keyword>
<feature type="transmembrane region" description="Helical" evidence="6">
    <location>
        <begin position="338"/>
        <end position="356"/>
    </location>
</feature>
<dbReference type="InterPro" id="IPR024923">
    <property type="entry name" value="PG_synth_SpoVB"/>
</dbReference>
<keyword evidence="4 6" id="KW-1133">Transmembrane helix</keyword>
<evidence type="ECO:0000256" key="1">
    <source>
        <dbReference type="ARBA" id="ARBA00004651"/>
    </source>
</evidence>
<reference evidence="7 8" key="1">
    <citation type="submission" date="2020-08" db="EMBL/GenBank/DDBJ databases">
        <title>Genomic Encyclopedia of Type Strains, Phase IV (KMG-IV): sequencing the most valuable type-strain genomes for metagenomic binning, comparative biology and taxonomic classification.</title>
        <authorList>
            <person name="Goeker M."/>
        </authorList>
    </citation>
    <scope>NUCLEOTIDE SEQUENCE [LARGE SCALE GENOMIC DNA]</scope>
    <source>
        <strain evidence="7 8">DSM 5391</strain>
    </source>
</reference>
<feature type="transmembrane region" description="Helical" evidence="6">
    <location>
        <begin position="140"/>
        <end position="158"/>
    </location>
</feature>
<keyword evidence="3 6" id="KW-0812">Transmembrane</keyword>
<dbReference type="AlphaFoldDB" id="A0A7X0HWZ3"/>
<evidence type="ECO:0000256" key="3">
    <source>
        <dbReference type="ARBA" id="ARBA00022692"/>
    </source>
</evidence>
<dbReference type="InterPro" id="IPR002797">
    <property type="entry name" value="Polysacc_synth"/>
</dbReference>
<protein>
    <submittedName>
        <fullName evidence="7">PST family polysaccharide transporter</fullName>
    </submittedName>
</protein>
<feature type="transmembrane region" description="Helical" evidence="6">
    <location>
        <begin position="179"/>
        <end position="197"/>
    </location>
</feature>
<keyword evidence="2" id="KW-1003">Cell membrane</keyword>
<dbReference type="CDD" id="cd13124">
    <property type="entry name" value="MATE_SpoVB_like"/>
    <property type="match status" value="1"/>
</dbReference>
<feature type="transmembrane region" description="Helical" evidence="6">
    <location>
        <begin position="372"/>
        <end position="393"/>
    </location>
</feature>
<feature type="transmembrane region" description="Helical" evidence="6">
    <location>
        <begin position="62"/>
        <end position="86"/>
    </location>
</feature>
<dbReference type="PANTHER" id="PTHR30250">
    <property type="entry name" value="PST FAMILY PREDICTED COLANIC ACID TRANSPORTER"/>
    <property type="match status" value="1"/>
</dbReference>
<comment type="caution">
    <text evidence="7">The sequence shown here is derived from an EMBL/GenBank/DDBJ whole genome shotgun (WGS) entry which is preliminary data.</text>
</comment>
<accession>A0A7X0HWZ3</accession>
<dbReference type="EMBL" id="JACHGK010000022">
    <property type="protein sequence ID" value="MBB6447467.1"/>
    <property type="molecule type" value="Genomic_DNA"/>
</dbReference>
<sequence length="547" mass="60444">MEFHFVEGAITIMPNDHAKKLFKGTFILTIAALLTKILSAFYRIPFQNIVGDVGFYIYQQVYPFYGIAVALSTYGFPLIISKLYAFETAKERHGSVRQLFVVSGLFLLSFGLVCFSALYWGAGWLADHMHDPQLVPLLRMVAWVFLFMPFISLFRGFFQGSGDMIPTAVSQISEQFIRVATILAAAVILMSKSYSLYVVGSGAVFGSITGGLVSVILLLLFWRRHRSNLRLAGTFQKGKSKIILKTLSIEGFTICISAMLLIFIQLADSLNLYSLLVQSGMGAEEAKKLKGVYDRGQPLIQLGTVVATSMSLTLVPLITKEKLQQNTVFLRKKIESALKISILVGAGATMGLWNIIGQTNQLLFENTNGSDVLAVLSTLILLGSVIMTVIAILQGLGCTVFPAIVIVASTAVKYGLNTFLIAEYGIMGAACASILAFLFILVLLIMKLRTMIGTVMMNKRFYFIVTLAAFVMTCVLQLYMFLSDYFIYRLGYSERLSAGIQAVSAVFIGGAVYTIIILRGRIFKEEELSLLPFGSKLMMFLPKRNRR</sequence>
<feature type="transmembrane region" description="Helical" evidence="6">
    <location>
        <begin position="242"/>
        <end position="267"/>
    </location>
</feature>
<name>A0A7X0HWZ3_9BACI</name>
<feature type="transmembrane region" description="Helical" evidence="6">
    <location>
        <begin position="299"/>
        <end position="318"/>
    </location>
</feature>
<proteinExistence type="predicted"/>
<feature type="transmembrane region" description="Helical" evidence="6">
    <location>
        <begin position="203"/>
        <end position="222"/>
    </location>
</feature>
<keyword evidence="5 6" id="KW-0472">Membrane</keyword>
<evidence type="ECO:0000256" key="4">
    <source>
        <dbReference type="ARBA" id="ARBA00022989"/>
    </source>
</evidence>
<dbReference type="InterPro" id="IPR050833">
    <property type="entry name" value="Poly_Biosynth_Transport"/>
</dbReference>
<dbReference type="Proteomes" id="UP000531594">
    <property type="component" value="Unassembled WGS sequence"/>
</dbReference>
<feature type="transmembrane region" description="Helical" evidence="6">
    <location>
        <begin position="426"/>
        <end position="448"/>
    </location>
</feature>
<evidence type="ECO:0000256" key="2">
    <source>
        <dbReference type="ARBA" id="ARBA00022475"/>
    </source>
</evidence>
<dbReference type="RefSeq" id="WP_377802065.1">
    <property type="nucleotide sequence ID" value="NZ_JBHLZA010000019.1"/>
</dbReference>